<evidence type="ECO:0000313" key="2">
    <source>
        <dbReference type="EMBL" id="HIW91629.1"/>
    </source>
</evidence>
<organism evidence="2 3">
    <name type="scientific">Candidatus Corynebacterium avicola</name>
    <dbReference type="NCBI Taxonomy" id="2838527"/>
    <lineage>
        <taxon>Bacteria</taxon>
        <taxon>Bacillati</taxon>
        <taxon>Actinomycetota</taxon>
        <taxon>Actinomycetes</taxon>
        <taxon>Mycobacteriales</taxon>
        <taxon>Corynebacteriaceae</taxon>
        <taxon>Corynebacterium</taxon>
    </lineage>
</organism>
<protein>
    <submittedName>
        <fullName evidence="2">Uncharacterized protein</fullName>
    </submittedName>
</protein>
<keyword evidence="1" id="KW-0472">Membrane</keyword>
<evidence type="ECO:0000256" key="1">
    <source>
        <dbReference type="SAM" id="Phobius"/>
    </source>
</evidence>
<keyword evidence="1" id="KW-0812">Transmembrane</keyword>
<feature type="transmembrane region" description="Helical" evidence="1">
    <location>
        <begin position="95"/>
        <end position="116"/>
    </location>
</feature>
<evidence type="ECO:0000313" key="3">
    <source>
        <dbReference type="Proteomes" id="UP000824190"/>
    </source>
</evidence>
<reference evidence="2" key="2">
    <citation type="submission" date="2021-04" db="EMBL/GenBank/DDBJ databases">
        <authorList>
            <person name="Gilroy R."/>
        </authorList>
    </citation>
    <scope>NUCLEOTIDE SEQUENCE</scope>
    <source>
        <strain evidence="2">CHK32-1732</strain>
    </source>
</reference>
<reference evidence="2" key="1">
    <citation type="journal article" date="2021" name="PeerJ">
        <title>Extensive microbial diversity within the chicken gut microbiome revealed by metagenomics and culture.</title>
        <authorList>
            <person name="Gilroy R."/>
            <person name="Ravi A."/>
            <person name="Getino M."/>
            <person name="Pursley I."/>
            <person name="Horton D.L."/>
            <person name="Alikhan N.F."/>
            <person name="Baker D."/>
            <person name="Gharbi K."/>
            <person name="Hall N."/>
            <person name="Watson M."/>
            <person name="Adriaenssens E.M."/>
            <person name="Foster-Nyarko E."/>
            <person name="Jarju S."/>
            <person name="Secka A."/>
            <person name="Antonio M."/>
            <person name="Oren A."/>
            <person name="Chaudhuri R.R."/>
            <person name="La Ragione R."/>
            <person name="Hildebrand F."/>
            <person name="Pallen M.J."/>
        </authorList>
    </citation>
    <scope>NUCLEOTIDE SEQUENCE</scope>
    <source>
        <strain evidence="2">CHK32-1732</strain>
    </source>
</reference>
<dbReference type="EMBL" id="DXGC01000073">
    <property type="protein sequence ID" value="HIW91629.1"/>
    <property type="molecule type" value="Genomic_DNA"/>
</dbReference>
<proteinExistence type="predicted"/>
<sequence length="141" mass="15334">MPKYISRSTGEVVYPDQIRSGEVVDAVEVDRYPAQPAQSEREGYLPVMPEWTREETSVKTNPFGRWFVAFHVMLVLSVIGGMVVGAHLAGGHATFAITVLGGLTAGLAMVPLYLLTHIGSTVWQLKNAVSKSMSADLRGKM</sequence>
<keyword evidence="1" id="KW-1133">Transmembrane helix</keyword>
<dbReference type="AlphaFoldDB" id="A0A9D1RQ02"/>
<dbReference type="Proteomes" id="UP000824190">
    <property type="component" value="Unassembled WGS sequence"/>
</dbReference>
<name>A0A9D1RQ02_9CORY</name>
<comment type="caution">
    <text evidence="2">The sequence shown here is derived from an EMBL/GenBank/DDBJ whole genome shotgun (WGS) entry which is preliminary data.</text>
</comment>
<feature type="transmembrane region" description="Helical" evidence="1">
    <location>
        <begin position="66"/>
        <end position="89"/>
    </location>
</feature>
<gene>
    <name evidence="2" type="ORF">H9870_08215</name>
</gene>
<accession>A0A9D1RQ02</accession>